<keyword evidence="2" id="KW-1185">Reference proteome</keyword>
<name>A0ACC2F3M2_DALPE</name>
<gene>
    <name evidence="1" type="ORF">DPEC_G00345900</name>
</gene>
<comment type="caution">
    <text evidence="1">The sequence shown here is derived from an EMBL/GenBank/DDBJ whole genome shotgun (WGS) entry which is preliminary data.</text>
</comment>
<organism evidence="1 2">
    <name type="scientific">Dallia pectoralis</name>
    <name type="common">Alaska blackfish</name>
    <dbReference type="NCBI Taxonomy" id="75939"/>
    <lineage>
        <taxon>Eukaryota</taxon>
        <taxon>Metazoa</taxon>
        <taxon>Chordata</taxon>
        <taxon>Craniata</taxon>
        <taxon>Vertebrata</taxon>
        <taxon>Euteleostomi</taxon>
        <taxon>Actinopterygii</taxon>
        <taxon>Neopterygii</taxon>
        <taxon>Teleostei</taxon>
        <taxon>Protacanthopterygii</taxon>
        <taxon>Esociformes</taxon>
        <taxon>Umbridae</taxon>
        <taxon>Dallia</taxon>
    </lineage>
</organism>
<accession>A0ACC2F3M2</accession>
<dbReference type="EMBL" id="CM055762">
    <property type="protein sequence ID" value="KAJ7985962.1"/>
    <property type="molecule type" value="Genomic_DNA"/>
</dbReference>
<evidence type="ECO:0000313" key="1">
    <source>
        <dbReference type="EMBL" id="KAJ7985962.1"/>
    </source>
</evidence>
<dbReference type="Proteomes" id="UP001157502">
    <property type="component" value="Chromosome 35"/>
</dbReference>
<protein>
    <submittedName>
        <fullName evidence="1">Uncharacterized protein</fullName>
    </submittedName>
</protein>
<evidence type="ECO:0000313" key="2">
    <source>
        <dbReference type="Proteomes" id="UP001157502"/>
    </source>
</evidence>
<proteinExistence type="predicted"/>
<reference evidence="1" key="1">
    <citation type="submission" date="2021-05" db="EMBL/GenBank/DDBJ databases">
        <authorList>
            <person name="Pan Q."/>
            <person name="Jouanno E."/>
            <person name="Zahm M."/>
            <person name="Klopp C."/>
            <person name="Cabau C."/>
            <person name="Louis A."/>
            <person name="Berthelot C."/>
            <person name="Parey E."/>
            <person name="Roest Crollius H."/>
            <person name="Montfort J."/>
            <person name="Robinson-Rechavi M."/>
            <person name="Bouchez O."/>
            <person name="Lampietro C."/>
            <person name="Lopez Roques C."/>
            <person name="Donnadieu C."/>
            <person name="Postlethwait J."/>
            <person name="Bobe J."/>
            <person name="Dillon D."/>
            <person name="Chandos A."/>
            <person name="von Hippel F."/>
            <person name="Guiguen Y."/>
        </authorList>
    </citation>
    <scope>NUCLEOTIDE SEQUENCE</scope>
    <source>
        <strain evidence="1">YG-Jan2019</strain>
    </source>
</reference>
<sequence length="122" mass="12701">MKSRTAGRRGPSYRSPGGPVCGLLLAIHSSEPSGTECGTRRLSPQHTGLPHAIWTPTTPLNGSSQNYNRRKPACLGLTDSSFVTKARFRDATLAGPPVAECASVGTAAQPHSQRAPGVKAPA</sequence>